<name>A0A7S0LPT6_9EUKA</name>
<dbReference type="PANTHER" id="PTHR19961:SF18">
    <property type="entry name" value="FI19014P1"/>
    <property type="match status" value="1"/>
</dbReference>
<dbReference type="PROSITE" id="PS50021">
    <property type="entry name" value="CH"/>
    <property type="match status" value="1"/>
</dbReference>
<evidence type="ECO:0000256" key="2">
    <source>
        <dbReference type="ARBA" id="ARBA00023203"/>
    </source>
</evidence>
<dbReference type="GO" id="GO:0005884">
    <property type="term" value="C:actin filament"/>
    <property type="evidence" value="ECO:0007669"/>
    <property type="project" value="TreeGrafter"/>
</dbReference>
<dbReference type="EMBL" id="HBEY01043511">
    <property type="protein sequence ID" value="CAD8617445.1"/>
    <property type="molecule type" value="Transcribed_RNA"/>
</dbReference>
<dbReference type="InterPro" id="IPR039959">
    <property type="entry name" value="Fimbrin/Plastin"/>
</dbReference>
<dbReference type="GO" id="GO:0032432">
    <property type="term" value="C:actin filament bundle"/>
    <property type="evidence" value="ECO:0007669"/>
    <property type="project" value="TreeGrafter"/>
</dbReference>
<organism evidence="4">
    <name type="scientific">Coccolithus braarudii</name>
    <dbReference type="NCBI Taxonomy" id="221442"/>
    <lineage>
        <taxon>Eukaryota</taxon>
        <taxon>Haptista</taxon>
        <taxon>Haptophyta</taxon>
        <taxon>Prymnesiophyceae</taxon>
        <taxon>Coccolithales</taxon>
        <taxon>Coccolithaceae</taxon>
        <taxon>Coccolithus</taxon>
    </lineage>
</organism>
<reference evidence="4" key="1">
    <citation type="submission" date="2021-01" db="EMBL/GenBank/DDBJ databases">
        <authorList>
            <person name="Corre E."/>
            <person name="Pelletier E."/>
            <person name="Niang G."/>
            <person name="Scheremetjew M."/>
            <person name="Finn R."/>
            <person name="Kale V."/>
            <person name="Holt S."/>
            <person name="Cochrane G."/>
            <person name="Meng A."/>
            <person name="Brown T."/>
            <person name="Cohen L."/>
        </authorList>
    </citation>
    <scope>NUCLEOTIDE SEQUENCE</scope>
    <source>
        <strain evidence="4">PLY182g</strain>
    </source>
</reference>
<dbReference type="GO" id="GO:0051015">
    <property type="term" value="F:actin filament binding"/>
    <property type="evidence" value="ECO:0007669"/>
    <property type="project" value="InterPro"/>
</dbReference>
<keyword evidence="2" id="KW-0009">Actin-binding</keyword>
<evidence type="ECO:0000259" key="3">
    <source>
        <dbReference type="PROSITE" id="PS50021"/>
    </source>
</evidence>
<dbReference type="GO" id="GO:0051017">
    <property type="term" value="P:actin filament bundle assembly"/>
    <property type="evidence" value="ECO:0007669"/>
    <property type="project" value="InterPro"/>
</dbReference>
<dbReference type="AlphaFoldDB" id="A0A7S0LPT6"/>
<dbReference type="Gene3D" id="1.10.418.10">
    <property type="entry name" value="Calponin-like domain"/>
    <property type="match status" value="1"/>
</dbReference>
<protein>
    <recommendedName>
        <fullName evidence="3">Calponin-homology (CH) domain-containing protein</fullName>
    </recommendedName>
</protein>
<dbReference type="GO" id="GO:0051639">
    <property type="term" value="P:actin filament network formation"/>
    <property type="evidence" value="ECO:0007669"/>
    <property type="project" value="TreeGrafter"/>
</dbReference>
<gene>
    <name evidence="4" type="ORF">CPEL01642_LOCUS20826</name>
</gene>
<keyword evidence="1" id="KW-0677">Repeat</keyword>
<dbReference type="GO" id="GO:0005737">
    <property type="term" value="C:cytoplasm"/>
    <property type="evidence" value="ECO:0007669"/>
    <property type="project" value="TreeGrafter"/>
</dbReference>
<accession>A0A7S0LPT6</accession>
<evidence type="ECO:0000256" key="1">
    <source>
        <dbReference type="ARBA" id="ARBA00022737"/>
    </source>
</evidence>
<dbReference type="PANTHER" id="PTHR19961">
    <property type="entry name" value="FIMBRIN/PLASTIN"/>
    <property type="match status" value="1"/>
</dbReference>
<feature type="domain" description="Calponin-homology (CH)" evidence="3">
    <location>
        <begin position="13"/>
        <end position="121"/>
    </location>
</feature>
<evidence type="ECO:0000313" key="4">
    <source>
        <dbReference type="EMBL" id="CAD8617445.1"/>
    </source>
</evidence>
<dbReference type="InterPro" id="IPR001715">
    <property type="entry name" value="CH_dom"/>
</dbReference>
<dbReference type="CDD" id="cd21220">
    <property type="entry name" value="CH_PLS_FIM_rpt4"/>
    <property type="match status" value="1"/>
</dbReference>
<dbReference type="Pfam" id="PF00307">
    <property type="entry name" value="CH"/>
    <property type="match status" value="1"/>
</dbReference>
<dbReference type="InterPro" id="IPR036872">
    <property type="entry name" value="CH_dom_sf"/>
</dbReference>
<proteinExistence type="predicted"/>
<dbReference type="SUPFAM" id="SSF47576">
    <property type="entry name" value="Calponin-homology domain, CH-domain"/>
    <property type="match status" value="1"/>
</dbReference>
<sequence length="142" mass="15666">MRAHATRFLDELGMTESDMLGWANCQVARIDPSRQINGFSDVRLRSGVFLLQLALSVAPECVEAAKILPGETAEECEINARYAISCVLKMGACVFAVWEDIVEVRPKLLMTIFAAVMAEDLHRHISAESTEGSGENNLRNEP</sequence>